<evidence type="ECO:0000256" key="5">
    <source>
        <dbReference type="SAM" id="Phobius"/>
    </source>
</evidence>
<evidence type="ECO:0000256" key="4">
    <source>
        <dbReference type="ARBA" id="ARBA00023136"/>
    </source>
</evidence>
<dbReference type="InterPro" id="IPR011527">
    <property type="entry name" value="ABC1_TM_dom"/>
</dbReference>
<organism evidence="7 8">
    <name type="scientific">Methylobacterium gossipiicola</name>
    <dbReference type="NCBI Taxonomy" id="582675"/>
    <lineage>
        <taxon>Bacteria</taxon>
        <taxon>Pseudomonadati</taxon>
        <taxon>Pseudomonadota</taxon>
        <taxon>Alphaproteobacteria</taxon>
        <taxon>Hyphomicrobiales</taxon>
        <taxon>Methylobacteriaceae</taxon>
        <taxon>Methylobacterium</taxon>
    </lineage>
</organism>
<accession>A0A1I2XLX2</accession>
<feature type="transmembrane region" description="Helical" evidence="5">
    <location>
        <begin position="28"/>
        <end position="54"/>
    </location>
</feature>
<dbReference type="GO" id="GO:0005524">
    <property type="term" value="F:ATP binding"/>
    <property type="evidence" value="ECO:0007669"/>
    <property type="project" value="UniProtKB-KW"/>
</dbReference>
<evidence type="ECO:0000256" key="2">
    <source>
        <dbReference type="ARBA" id="ARBA00022692"/>
    </source>
</evidence>
<dbReference type="GO" id="GO:0005886">
    <property type="term" value="C:plasma membrane"/>
    <property type="evidence" value="ECO:0007669"/>
    <property type="project" value="UniProtKB-SubCell"/>
</dbReference>
<dbReference type="InterPro" id="IPR039421">
    <property type="entry name" value="Type_1_exporter"/>
</dbReference>
<dbReference type="OrthoDB" id="311344at2"/>
<dbReference type="EMBL" id="FOPM01000048">
    <property type="protein sequence ID" value="SFH14019.1"/>
    <property type="molecule type" value="Genomic_DNA"/>
</dbReference>
<dbReference type="STRING" id="582675.SAMN05192565_1486"/>
<evidence type="ECO:0000256" key="3">
    <source>
        <dbReference type="ARBA" id="ARBA00022989"/>
    </source>
</evidence>
<evidence type="ECO:0000313" key="7">
    <source>
        <dbReference type="EMBL" id="SFH14019.1"/>
    </source>
</evidence>
<dbReference type="PANTHER" id="PTHR43394">
    <property type="entry name" value="ATP-DEPENDENT PERMEASE MDL1, MITOCHONDRIAL"/>
    <property type="match status" value="1"/>
</dbReference>
<evidence type="ECO:0000313" key="8">
    <source>
        <dbReference type="Proteomes" id="UP000199229"/>
    </source>
</evidence>
<dbReference type="Proteomes" id="UP000199229">
    <property type="component" value="Unassembled WGS sequence"/>
</dbReference>
<keyword evidence="2 5" id="KW-0812">Transmembrane</keyword>
<dbReference type="SUPFAM" id="SSF52540">
    <property type="entry name" value="P-loop containing nucleoside triphosphate hydrolases"/>
    <property type="match status" value="1"/>
</dbReference>
<feature type="transmembrane region" description="Helical" evidence="5">
    <location>
        <begin position="167"/>
        <end position="186"/>
    </location>
</feature>
<dbReference type="PROSITE" id="PS50929">
    <property type="entry name" value="ABC_TM1F"/>
    <property type="match status" value="1"/>
</dbReference>
<dbReference type="RefSeq" id="WP_091975486.1">
    <property type="nucleotide sequence ID" value="NZ_FOPM01000048.1"/>
</dbReference>
<feature type="transmembrane region" description="Helical" evidence="5">
    <location>
        <begin position="66"/>
        <end position="90"/>
    </location>
</feature>
<proteinExistence type="predicted"/>
<reference evidence="8" key="1">
    <citation type="submission" date="2016-10" db="EMBL/GenBank/DDBJ databases">
        <authorList>
            <person name="Varghese N."/>
            <person name="Submissions S."/>
        </authorList>
    </citation>
    <scope>NUCLEOTIDE SEQUENCE [LARGE SCALE GENOMIC DNA]</scope>
    <source>
        <strain evidence="8">Gh-105</strain>
    </source>
</reference>
<keyword evidence="7" id="KW-0067">ATP-binding</keyword>
<evidence type="ECO:0000259" key="6">
    <source>
        <dbReference type="PROSITE" id="PS50929"/>
    </source>
</evidence>
<keyword evidence="3 5" id="KW-1133">Transmembrane helix</keyword>
<comment type="subcellular location">
    <subcellularLocation>
        <location evidence="1">Cell membrane</location>
        <topology evidence="1">Multi-pass membrane protein</topology>
    </subcellularLocation>
</comment>
<gene>
    <name evidence="7" type="ORF">SAMN05192565_1486</name>
</gene>
<sequence>MSSANHDDFSASQAWRLVLRILKPEAGFIWIAIIYGLAVALLGLATPVSVQLLINSVANTSLPTPLFVLSGLLLLLLLIAAGLSAARVYVMALFQRRAFARIVAEITLRAVHSRNPHFDDARRADLFNRFFDLVTVQKAVPSLLTGGFAIVLQSAIGLVLTSFYHPFFLAFNGLLIALLFLIWSLWVGPAVRSAVDVSHAKHETARWLESVGVSKGFYKNDRHLNFVMKRSEAMTSAYVRAHQRHFRNTFAQTLGFLLLYALASAGLLALGGWLILRNQLSLGQLVAAELVLSKVFYGISQLGRYLETYYELVASVHELSLFYDIEQERDDGDRSIVGPVSGALRLRDVEAGPYRFELSVGSGEQLAVLASGEAEQAVAALLEGWARPRHGIVTIGGVDLDAFAIHRLRADIQVLDRLSIAETTIREYLSLAEDEAGSAFLDSLELVGLSERVSRLPAKLDTPLASSGSPLSPGEMLALKLAAVLIRPPKLLLLSTLYDLVPPDRLKIALESLRQSGTTVLHFTRRPRALPYDGYLLMRTDEQVRFADIDGLIERMKREGTNHALAA</sequence>
<name>A0A1I2XLX2_9HYPH</name>
<feature type="transmembrane region" description="Helical" evidence="5">
    <location>
        <begin position="139"/>
        <end position="161"/>
    </location>
</feature>
<keyword evidence="7" id="KW-0547">Nucleotide-binding</keyword>
<keyword evidence="4 5" id="KW-0472">Membrane</keyword>
<protein>
    <submittedName>
        <fullName evidence="7">Putative ABC transport system ATP-binding protein</fullName>
    </submittedName>
</protein>
<dbReference type="PANTHER" id="PTHR43394:SF4">
    <property type="entry name" value="TOXIN SECRETION ABC TRANSPORTER ATP-BINDING PROTEIN"/>
    <property type="match status" value="1"/>
</dbReference>
<feature type="domain" description="ABC transmembrane type-1" evidence="6">
    <location>
        <begin position="30"/>
        <end position="311"/>
    </location>
</feature>
<dbReference type="Gene3D" id="3.40.50.300">
    <property type="entry name" value="P-loop containing nucleotide triphosphate hydrolases"/>
    <property type="match status" value="1"/>
</dbReference>
<feature type="transmembrane region" description="Helical" evidence="5">
    <location>
        <begin position="254"/>
        <end position="276"/>
    </location>
</feature>
<dbReference type="InterPro" id="IPR036640">
    <property type="entry name" value="ABC1_TM_sf"/>
</dbReference>
<dbReference type="Gene3D" id="1.20.1560.10">
    <property type="entry name" value="ABC transporter type 1, transmembrane domain"/>
    <property type="match status" value="1"/>
</dbReference>
<keyword evidence="8" id="KW-1185">Reference proteome</keyword>
<dbReference type="InterPro" id="IPR027417">
    <property type="entry name" value="P-loop_NTPase"/>
</dbReference>
<dbReference type="GO" id="GO:0015421">
    <property type="term" value="F:ABC-type oligopeptide transporter activity"/>
    <property type="evidence" value="ECO:0007669"/>
    <property type="project" value="TreeGrafter"/>
</dbReference>
<dbReference type="SUPFAM" id="SSF90123">
    <property type="entry name" value="ABC transporter transmembrane region"/>
    <property type="match status" value="1"/>
</dbReference>
<dbReference type="AlphaFoldDB" id="A0A1I2XLX2"/>
<evidence type="ECO:0000256" key="1">
    <source>
        <dbReference type="ARBA" id="ARBA00004651"/>
    </source>
</evidence>